<evidence type="ECO:0000313" key="2">
    <source>
        <dbReference type="Proteomes" id="UP000076858"/>
    </source>
</evidence>
<feature type="non-terminal residue" evidence="1">
    <location>
        <position position="351"/>
    </location>
</feature>
<reference evidence="1 2" key="1">
    <citation type="submission" date="2016-03" db="EMBL/GenBank/DDBJ databases">
        <title>EvidentialGene: Evidence-directed Construction of Genes on Genomes.</title>
        <authorList>
            <person name="Gilbert D.G."/>
            <person name="Choi J.-H."/>
            <person name="Mockaitis K."/>
            <person name="Colbourne J."/>
            <person name="Pfrender M."/>
        </authorList>
    </citation>
    <scope>NUCLEOTIDE SEQUENCE [LARGE SCALE GENOMIC DNA]</scope>
    <source>
        <strain evidence="1 2">Xinb3</strain>
        <tissue evidence="1">Complete organism</tissue>
    </source>
</reference>
<evidence type="ECO:0000313" key="1">
    <source>
        <dbReference type="EMBL" id="KZS01334.1"/>
    </source>
</evidence>
<dbReference type="EMBL" id="LRGB01007101">
    <property type="protein sequence ID" value="KZS01334.1"/>
    <property type="molecule type" value="Genomic_DNA"/>
</dbReference>
<dbReference type="Gene3D" id="1.10.150.50">
    <property type="entry name" value="Transcription Factor, Ets-1"/>
    <property type="match status" value="1"/>
</dbReference>
<name>A0A162CZF3_9CRUS</name>
<protein>
    <recommendedName>
        <fullName evidence="3">SAM domain-containing protein</fullName>
    </recommendedName>
</protein>
<sequence length="351" mass="40060">YSPGNEIDGESLLLLNNTEVASMGFKIGTAAKFRKLLEILRSEVSAQKGVNLQNEIETVGLSLRSEFQSTSDFAKEQESTETVELNLFEILKSEKKGKEIVANYISRNKDFITHEERIEVVNIICSHMIAVNPLKHFPSTTFSFFFRMNSLILCLQLLPAVFNVKKASFDSKVDRHFHFVLQNALISEAVEAKDVIHHKQPYLIVVGSLEHPLSFNLVVDQTLIPLVRDCSRSFYVLFASFFVFRLESPAHLDKFYLFFEQFVFQIYLGELCYKISPSNQEFANMLDNIALKNIYGEADAAQKLLSPFKNPTSSFSIFRNIVRTPARVKTLIRIKLTAFSLSVYNLVFLPK</sequence>
<dbReference type="AlphaFoldDB" id="A0A162CZF3"/>
<dbReference type="OrthoDB" id="6512834at2759"/>
<evidence type="ECO:0008006" key="3">
    <source>
        <dbReference type="Google" id="ProtNLM"/>
    </source>
</evidence>
<proteinExistence type="predicted"/>
<comment type="caution">
    <text evidence="1">The sequence shown here is derived from an EMBL/GenBank/DDBJ whole genome shotgun (WGS) entry which is preliminary data.</text>
</comment>
<feature type="non-terminal residue" evidence="1">
    <location>
        <position position="1"/>
    </location>
</feature>
<dbReference type="InterPro" id="IPR013761">
    <property type="entry name" value="SAM/pointed_sf"/>
</dbReference>
<dbReference type="Proteomes" id="UP000076858">
    <property type="component" value="Unassembled WGS sequence"/>
</dbReference>
<keyword evidence="2" id="KW-1185">Reference proteome</keyword>
<organism evidence="1 2">
    <name type="scientific">Daphnia magna</name>
    <dbReference type="NCBI Taxonomy" id="35525"/>
    <lineage>
        <taxon>Eukaryota</taxon>
        <taxon>Metazoa</taxon>
        <taxon>Ecdysozoa</taxon>
        <taxon>Arthropoda</taxon>
        <taxon>Crustacea</taxon>
        <taxon>Branchiopoda</taxon>
        <taxon>Diplostraca</taxon>
        <taxon>Cladocera</taxon>
        <taxon>Anomopoda</taxon>
        <taxon>Daphniidae</taxon>
        <taxon>Daphnia</taxon>
    </lineage>
</organism>
<accession>A0A162CZF3</accession>
<gene>
    <name evidence="1" type="ORF">APZ42_002045</name>
</gene>